<protein>
    <recommendedName>
        <fullName evidence="2">DUF317 domain-containing protein</fullName>
    </recommendedName>
</protein>
<dbReference type="Proteomes" id="UP000646244">
    <property type="component" value="Unassembled WGS sequence"/>
</dbReference>
<dbReference type="AlphaFoldDB" id="A0A918TSX9"/>
<evidence type="ECO:0000256" key="1">
    <source>
        <dbReference type="SAM" id="MobiDB-lite"/>
    </source>
</evidence>
<organism evidence="3 4">
    <name type="scientific">Streptomyces cinnamoneus</name>
    <name type="common">Streptoverticillium cinnamoneum</name>
    <dbReference type="NCBI Taxonomy" id="53446"/>
    <lineage>
        <taxon>Bacteria</taxon>
        <taxon>Bacillati</taxon>
        <taxon>Actinomycetota</taxon>
        <taxon>Actinomycetes</taxon>
        <taxon>Kitasatosporales</taxon>
        <taxon>Streptomycetaceae</taxon>
        <taxon>Streptomyces</taxon>
        <taxon>Streptomyces cinnamoneus group</taxon>
    </lineage>
</organism>
<feature type="compositionally biased region" description="Polar residues" evidence="1">
    <location>
        <begin position="139"/>
        <end position="149"/>
    </location>
</feature>
<dbReference type="Pfam" id="PF03771">
    <property type="entry name" value="SPDY"/>
    <property type="match status" value="1"/>
</dbReference>
<dbReference type="EMBL" id="BMVB01000012">
    <property type="protein sequence ID" value="GHC57594.1"/>
    <property type="molecule type" value="Genomic_DNA"/>
</dbReference>
<feature type="domain" description="DUF317" evidence="2">
    <location>
        <begin position="52"/>
        <end position="110"/>
    </location>
</feature>
<proteinExistence type="predicted"/>
<evidence type="ECO:0000259" key="2">
    <source>
        <dbReference type="Pfam" id="PF03771"/>
    </source>
</evidence>
<evidence type="ECO:0000313" key="3">
    <source>
        <dbReference type="EMBL" id="GHC57594.1"/>
    </source>
</evidence>
<feature type="region of interest" description="Disordered" evidence="1">
    <location>
        <begin position="139"/>
        <end position="159"/>
    </location>
</feature>
<reference evidence="3" key="2">
    <citation type="submission" date="2020-09" db="EMBL/GenBank/DDBJ databases">
        <authorList>
            <person name="Sun Q."/>
            <person name="Ohkuma M."/>
        </authorList>
    </citation>
    <scope>NUCLEOTIDE SEQUENCE</scope>
    <source>
        <strain evidence="3">JCM 4633</strain>
    </source>
</reference>
<accession>A0A918TSX9</accession>
<gene>
    <name evidence="3" type="ORF">GCM10010507_37820</name>
</gene>
<comment type="caution">
    <text evidence="3">The sequence shown here is derived from an EMBL/GenBank/DDBJ whole genome shotgun (WGS) entry which is preliminary data.</text>
</comment>
<reference evidence="3" key="1">
    <citation type="journal article" date="2014" name="Int. J. Syst. Evol. Microbiol.">
        <title>Complete genome sequence of Corynebacterium casei LMG S-19264T (=DSM 44701T), isolated from a smear-ripened cheese.</title>
        <authorList>
            <consortium name="US DOE Joint Genome Institute (JGI-PGF)"/>
            <person name="Walter F."/>
            <person name="Albersmeier A."/>
            <person name="Kalinowski J."/>
            <person name="Ruckert C."/>
        </authorList>
    </citation>
    <scope>NUCLEOTIDE SEQUENCE</scope>
    <source>
        <strain evidence="3">JCM 4633</strain>
    </source>
</reference>
<evidence type="ECO:0000313" key="4">
    <source>
        <dbReference type="Proteomes" id="UP000646244"/>
    </source>
</evidence>
<sequence>MTTPPGFATTIEVLRLREWLIGAGRPALVLDQFKADGFKFVVDSDSNVHIQSHDGRFYCGWYPQSLRGKEKAGWRRYVTGTAQEPGWDATFHADTPAEVVAVVVAELIAPPRADVPPGRFTLTGTGSSTCCAAAPSPRVQTAHPTTHANRSPLGVLLPPAPLTRAGPPSRTTRQQTHHFFDSTGLRGAEWMADAPQVLIDDLPAAWQFFARVHPVAPPVWTNGYFGTNDDYALKEDVEKTPLRPTPPDEPEGLSRRPYGRALADRHELVALAMTYLSGQATCPDCETVFSVADQVAGTWIP</sequence>
<dbReference type="RefSeq" id="WP_190111018.1">
    <property type="nucleotide sequence ID" value="NZ_BMVB01000012.1"/>
</dbReference>
<dbReference type="InterPro" id="IPR005523">
    <property type="entry name" value="DUF317_SPDY"/>
</dbReference>
<name>A0A918TSX9_STRCJ</name>